<proteinExistence type="predicted"/>
<reference evidence="1" key="1">
    <citation type="journal article" date="2020" name="Nature">
        <title>Giant virus diversity and host interactions through global metagenomics.</title>
        <authorList>
            <person name="Schulz F."/>
            <person name="Roux S."/>
            <person name="Paez-Espino D."/>
            <person name="Jungbluth S."/>
            <person name="Walsh D.A."/>
            <person name="Denef V.J."/>
            <person name="McMahon K.D."/>
            <person name="Konstantinidis K.T."/>
            <person name="Eloe-Fadrosh E.A."/>
            <person name="Kyrpides N.C."/>
            <person name="Woyke T."/>
        </authorList>
    </citation>
    <scope>NUCLEOTIDE SEQUENCE</scope>
    <source>
        <strain evidence="1">GVMAG-M-3300010158-60</strain>
    </source>
</reference>
<dbReference type="AlphaFoldDB" id="A0A6C0BCL4"/>
<organism evidence="1">
    <name type="scientific">viral metagenome</name>
    <dbReference type="NCBI Taxonomy" id="1070528"/>
    <lineage>
        <taxon>unclassified sequences</taxon>
        <taxon>metagenomes</taxon>
        <taxon>organismal metagenomes</taxon>
    </lineage>
</organism>
<sequence>MPSNNSQSKKFNFDEESAALNRELQEVKVNRYLTKTGRKLNKFLSESEAEHIYKNLISGKINSNEAEDIIRDTRLAAINNKNKTLTNLEKKDLAKYLGHWNKSDLLILKSGLLEGDKQEKKKEKAVKRVMNSLNKLRGSAPGNTFKNKNKLYKKILANKNSNYLNTTRKKSGLFSKWLTALAPAF</sequence>
<accession>A0A6C0BCL4</accession>
<dbReference type="EMBL" id="MN739108">
    <property type="protein sequence ID" value="QHS89309.1"/>
    <property type="molecule type" value="Genomic_DNA"/>
</dbReference>
<name>A0A6C0BCL4_9ZZZZ</name>
<evidence type="ECO:0000313" key="1">
    <source>
        <dbReference type="EMBL" id="QHS89309.1"/>
    </source>
</evidence>
<protein>
    <submittedName>
        <fullName evidence="1">Uncharacterized protein</fullName>
    </submittedName>
</protein>